<dbReference type="EMBL" id="CP036425">
    <property type="protein sequence ID" value="QDU32451.1"/>
    <property type="molecule type" value="Genomic_DNA"/>
</dbReference>
<evidence type="ECO:0000256" key="2">
    <source>
        <dbReference type="ARBA" id="ARBA00023012"/>
    </source>
</evidence>
<dbReference type="SMART" id="SM00862">
    <property type="entry name" value="Trans_reg_C"/>
    <property type="match status" value="1"/>
</dbReference>
<dbReference type="Gene3D" id="1.10.10.10">
    <property type="entry name" value="Winged helix-like DNA-binding domain superfamily/Winged helix DNA-binding domain"/>
    <property type="match status" value="1"/>
</dbReference>
<name>A0A517YQG3_9BACT</name>
<dbReference type="InterPro" id="IPR039420">
    <property type="entry name" value="WalR-like"/>
</dbReference>
<dbReference type="KEGG" id="pcor:KS4_04830"/>
<dbReference type="PROSITE" id="PS50110">
    <property type="entry name" value="RESPONSE_REGULATORY"/>
    <property type="match status" value="1"/>
</dbReference>
<dbReference type="GO" id="GO:0000976">
    <property type="term" value="F:transcription cis-regulatory region binding"/>
    <property type="evidence" value="ECO:0007669"/>
    <property type="project" value="TreeGrafter"/>
</dbReference>
<dbReference type="FunFam" id="3.40.50.2300:FF:000001">
    <property type="entry name" value="DNA-binding response regulator PhoB"/>
    <property type="match status" value="1"/>
</dbReference>
<feature type="DNA-binding region" description="OmpR/PhoB-type" evidence="7">
    <location>
        <begin position="150"/>
        <end position="246"/>
    </location>
</feature>
<keyword evidence="5" id="KW-0804">Transcription</keyword>
<dbReference type="CDD" id="cd19937">
    <property type="entry name" value="REC_OmpR_BsPhoP-like"/>
    <property type="match status" value="1"/>
</dbReference>
<dbReference type="InterPro" id="IPR036388">
    <property type="entry name" value="WH-like_DNA-bd_sf"/>
</dbReference>
<dbReference type="PANTHER" id="PTHR48111">
    <property type="entry name" value="REGULATOR OF RPOS"/>
    <property type="match status" value="1"/>
</dbReference>
<dbReference type="CDD" id="cd00383">
    <property type="entry name" value="trans_reg_C"/>
    <property type="match status" value="1"/>
</dbReference>
<evidence type="ECO:0000256" key="6">
    <source>
        <dbReference type="PROSITE-ProRule" id="PRU00169"/>
    </source>
</evidence>
<dbReference type="Gene3D" id="3.40.50.2300">
    <property type="match status" value="1"/>
</dbReference>
<gene>
    <name evidence="10" type="primary">phoB</name>
    <name evidence="10" type="ORF">KS4_04830</name>
</gene>
<evidence type="ECO:0000259" key="9">
    <source>
        <dbReference type="PROSITE" id="PS51755"/>
    </source>
</evidence>
<accession>A0A517YQG3</accession>
<dbReference type="Pfam" id="PF00486">
    <property type="entry name" value="Trans_reg_C"/>
    <property type="match status" value="1"/>
</dbReference>
<evidence type="ECO:0000256" key="4">
    <source>
        <dbReference type="ARBA" id="ARBA00023125"/>
    </source>
</evidence>
<dbReference type="GO" id="GO:0032993">
    <property type="term" value="C:protein-DNA complex"/>
    <property type="evidence" value="ECO:0007669"/>
    <property type="project" value="TreeGrafter"/>
</dbReference>
<dbReference type="GO" id="GO:0000156">
    <property type="term" value="F:phosphorelay response regulator activity"/>
    <property type="evidence" value="ECO:0007669"/>
    <property type="project" value="TreeGrafter"/>
</dbReference>
<protein>
    <submittedName>
        <fullName evidence="10">Phosphate regulon transcriptional regulatory protein PhoB</fullName>
    </submittedName>
</protein>
<evidence type="ECO:0000256" key="5">
    <source>
        <dbReference type="ARBA" id="ARBA00023163"/>
    </source>
</evidence>
<keyword evidence="4 7" id="KW-0238">DNA-binding</keyword>
<dbReference type="InterPro" id="IPR011006">
    <property type="entry name" value="CheY-like_superfamily"/>
</dbReference>
<evidence type="ECO:0000313" key="10">
    <source>
        <dbReference type="EMBL" id="QDU32451.1"/>
    </source>
</evidence>
<feature type="domain" description="Response regulatory" evidence="8">
    <location>
        <begin position="21"/>
        <end position="137"/>
    </location>
</feature>
<evidence type="ECO:0000256" key="1">
    <source>
        <dbReference type="ARBA" id="ARBA00022553"/>
    </source>
</evidence>
<dbReference type="PROSITE" id="PS51755">
    <property type="entry name" value="OMPR_PHOB"/>
    <property type="match status" value="1"/>
</dbReference>
<keyword evidence="1 6" id="KW-0597">Phosphoprotein</keyword>
<sequence>MRDTSSTMTTPTGNQQEELTTILLVEDEQDLLELLKYNLNREGFNTITAMTGEEGLKQVRSTSPDLILLDLMLPAMDGLEVCRTLKSREHTANIPVIMLTARGEESDIVRGLEMGADDYITKPFSPRILMARIRAVLRRAEAELLNNQSGSTMSSGGIHIDPDRHEVIANGEAIDMTATEFKLLSLIMSKPGRVFTRQQIIETIHEGFAAVTDRSVDVQVVALRRKLKDAGRNIETVRGVGYRFKE</sequence>
<evidence type="ECO:0000256" key="3">
    <source>
        <dbReference type="ARBA" id="ARBA00023015"/>
    </source>
</evidence>
<dbReference type="SMART" id="SM00448">
    <property type="entry name" value="REC"/>
    <property type="match status" value="1"/>
</dbReference>
<dbReference type="GO" id="GO:0006355">
    <property type="term" value="P:regulation of DNA-templated transcription"/>
    <property type="evidence" value="ECO:0007669"/>
    <property type="project" value="InterPro"/>
</dbReference>
<dbReference type="GO" id="GO:0005829">
    <property type="term" value="C:cytosol"/>
    <property type="evidence" value="ECO:0007669"/>
    <property type="project" value="TreeGrafter"/>
</dbReference>
<dbReference type="SUPFAM" id="SSF46894">
    <property type="entry name" value="C-terminal effector domain of the bipartite response regulators"/>
    <property type="match status" value="1"/>
</dbReference>
<proteinExistence type="predicted"/>
<evidence type="ECO:0000313" key="11">
    <source>
        <dbReference type="Proteomes" id="UP000317369"/>
    </source>
</evidence>
<evidence type="ECO:0000259" key="8">
    <source>
        <dbReference type="PROSITE" id="PS50110"/>
    </source>
</evidence>
<keyword evidence="11" id="KW-1185">Reference proteome</keyword>
<keyword evidence="3" id="KW-0805">Transcription regulation</keyword>
<dbReference type="RefSeq" id="WP_234698841.1">
    <property type="nucleotide sequence ID" value="NZ_CP036425.1"/>
</dbReference>
<dbReference type="InterPro" id="IPR016032">
    <property type="entry name" value="Sig_transdc_resp-reg_C-effctor"/>
</dbReference>
<dbReference type="InterPro" id="IPR001867">
    <property type="entry name" value="OmpR/PhoB-type_DNA-bd"/>
</dbReference>
<dbReference type="SUPFAM" id="SSF52172">
    <property type="entry name" value="CheY-like"/>
    <property type="match status" value="1"/>
</dbReference>
<reference evidence="10 11" key="1">
    <citation type="submission" date="2019-02" db="EMBL/GenBank/DDBJ databases">
        <title>Deep-cultivation of Planctomycetes and their phenomic and genomic characterization uncovers novel biology.</title>
        <authorList>
            <person name="Wiegand S."/>
            <person name="Jogler M."/>
            <person name="Boedeker C."/>
            <person name="Pinto D."/>
            <person name="Vollmers J."/>
            <person name="Rivas-Marin E."/>
            <person name="Kohn T."/>
            <person name="Peeters S.H."/>
            <person name="Heuer A."/>
            <person name="Rast P."/>
            <person name="Oberbeckmann S."/>
            <person name="Bunk B."/>
            <person name="Jeske O."/>
            <person name="Meyerdierks A."/>
            <person name="Storesund J.E."/>
            <person name="Kallscheuer N."/>
            <person name="Luecker S."/>
            <person name="Lage O.M."/>
            <person name="Pohl T."/>
            <person name="Merkel B.J."/>
            <person name="Hornburger P."/>
            <person name="Mueller R.-W."/>
            <person name="Bruemmer F."/>
            <person name="Labrenz M."/>
            <person name="Spormann A.M."/>
            <person name="Op den Camp H."/>
            <person name="Overmann J."/>
            <person name="Amann R."/>
            <person name="Jetten M.S.M."/>
            <person name="Mascher T."/>
            <person name="Medema M.H."/>
            <person name="Devos D.P."/>
            <person name="Kaster A.-K."/>
            <person name="Ovreas L."/>
            <person name="Rohde M."/>
            <person name="Galperin M.Y."/>
            <person name="Jogler C."/>
        </authorList>
    </citation>
    <scope>NUCLEOTIDE SEQUENCE [LARGE SCALE GENOMIC DNA]</scope>
    <source>
        <strain evidence="10 11">KS4</strain>
    </source>
</reference>
<dbReference type="Proteomes" id="UP000317369">
    <property type="component" value="Chromosome"/>
</dbReference>
<feature type="modified residue" description="4-aspartylphosphate" evidence="6">
    <location>
        <position position="70"/>
    </location>
</feature>
<feature type="domain" description="OmpR/PhoB-type" evidence="9">
    <location>
        <begin position="150"/>
        <end position="246"/>
    </location>
</feature>
<dbReference type="PANTHER" id="PTHR48111:SF40">
    <property type="entry name" value="PHOSPHATE REGULON TRANSCRIPTIONAL REGULATORY PROTEIN PHOB"/>
    <property type="match status" value="1"/>
</dbReference>
<keyword evidence="2" id="KW-0902">Two-component regulatory system</keyword>
<dbReference type="Gene3D" id="6.10.250.690">
    <property type="match status" value="1"/>
</dbReference>
<dbReference type="AlphaFoldDB" id="A0A517YQG3"/>
<dbReference type="Pfam" id="PF00072">
    <property type="entry name" value="Response_reg"/>
    <property type="match status" value="1"/>
</dbReference>
<evidence type="ECO:0000256" key="7">
    <source>
        <dbReference type="PROSITE-ProRule" id="PRU01091"/>
    </source>
</evidence>
<dbReference type="InterPro" id="IPR001789">
    <property type="entry name" value="Sig_transdc_resp-reg_receiver"/>
</dbReference>
<organism evidence="10 11">
    <name type="scientific">Poriferisphaera corsica</name>
    <dbReference type="NCBI Taxonomy" id="2528020"/>
    <lineage>
        <taxon>Bacteria</taxon>
        <taxon>Pseudomonadati</taxon>
        <taxon>Planctomycetota</taxon>
        <taxon>Phycisphaerae</taxon>
        <taxon>Phycisphaerales</taxon>
        <taxon>Phycisphaeraceae</taxon>
        <taxon>Poriferisphaera</taxon>
    </lineage>
</organism>